<keyword evidence="3 7" id="KW-0540">Nuclease</keyword>
<evidence type="ECO:0000259" key="9">
    <source>
        <dbReference type="PROSITE" id="PS50126"/>
    </source>
</evidence>
<dbReference type="InterPro" id="IPR011805">
    <property type="entry name" value="RNase_R"/>
</dbReference>
<dbReference type="HAMAP" id="MF_01895">
    <property type="entry name" value="RNase_R"/>
    <property type="match status" value="1"/>
</dbReference>
<comment type="subcellular location">
    <subcellularLocation>
        <location evidence="7">Cytoplasm</location>
    </subcellularLocation>
</comment>
<dbReference type="EMBL" id="SJPH01000007">
    <property type="protein sequence ID" value="TWT42486.1"/>
    <property type="molecule type" value="Genomic_DNA"/>
</dbReference>
<organism evidence="10 11">
    <name type="scientific">Botrimarina hoheduenensis</name>
    <dbReference type="NCBI Taxonomy" id="2528000"/>
    <lineage>
        <taxon>Bacteria</taxon>
        <taxon>Pseudomonadati</taxon>
        <taxon>Planctomycetota</taxon>
        <taxon>Planctomycetia</taxon>
        <taxon>Pirellulales</taxon>
        <taxon>Lacipirellulaceae</taxon>
        <taxon>Botrimarina</taxon>
    </lineage>
</organism>
<evidence type="ECO:0000256" key="8">
    <source>
        <dbReference type="SAM" id="MobiDB-lite"/>
    </source>
</evidence>
<keyword evidence="2 7" id="KW-0963">Cytoplasm</keyword>
<dbReference type="InterPro" id="IPR040476">
    <property type="entry name" value="CSD2"/>
</dbReference>
<dbReference type="OrthoDB" id="9764149at2"/>
<dbReference type="InterPro" id="IPR003029">
    <property type="entry name" value="S1_domain"/>
</dbReference>
<keyword evidence="5 7" id="KW-0269">Exonuclease</keyword>
<evidence type="ECO:0000256" key="3">
    <source>
        <dbReference type="ARBA" id="ARBA00022722"/>
    </source>
</evidence>
<proteinExistence type="inferred from homology"/>
<name>A0A5C5VV20_9BACT</name>
<dbReference type="GO" id="GO:0003723">
    <property type="term" value="F:RNA binding"/>
    <property type="evidence" value="ECO:0007669"/>
    <property type="project" value="UniProtKB-UniRule"/>
</dbReference>
<dbReference type="GO" id="GO:0006402">
    <property type="term" value="P:mRNA catabolic process"/>
    <property type="evidence" value="ECO:0007669"/>
    <property type="project" value="TreeGrafter"/>
</dbReference>
<evidence type="ECO:0000256" key="6">
    <source>
        <dbReference type="ARBA" id="ARBA00022884"/>
    </source>
</evidence>
<dbReference type="Proteomes" id="UP000318995">
    <property type="component" value="Unassembled WGS sequence"/>
</dbReference>
<comment type="function">
    <text evidence="7">3'-5' exoribonuclease that releases 5'-nucleoside monophosphates and is involved in maturation of structured RNAs.</text>
</comment>
<dbReference type="RefSeq" id="WP_146575009.1">
    <property type="nucleotide sequence ID" value="NZ_SJPH01000007.1"/>
</dbReference>
<dbReference type="InterPro" id="IPR050180">
    <property type="entry name" value="RNR_Ribonuclease"/>
</dbReference>
<dbReference type="InterPro" id="IPR001900">
    <property type="entry name" value="RNase_II/R"/>
</dbReference>
<feature type="region of interest" description="Disordered" evidence="8">
    <location>
        <begin position="753"/>
        <end position="804"/>
    </location>
</feature>
<keyword evidence="6 7" id="KW-0694">RNA-binding</keyword>
<dbReference type="GO" id="GO:0008859">
    <property type="term" value="F:exoribonuclease II activity"/>
    <property type="evidence" value="ECO:0007669"/>
    <property type="project" value="UniProtKB-UniRule"/>
</dbReference>
<dbReference type="SMART" id="SM00955">
    <property type="entry name" value="RNB"/>
    <property type="match status" value="1"/>
</dbReference>
<dbReference type="SUPFAM" id="SSF50249">
    <property type="entry name" value="Nucleic acid-binding proteins"/>
    <property type="match status" value="3"/>
</dbReference>
<comment type="similarity">
    <text evidence="7">Belongs to the RNR ribonuclease family. RNase R subfamily.</text>
</comment>
<gene>
    <name evidence="7 10" type="primary">rnr</name>
    <name evidence="10" type="ORF">Pla111_27910</name>
</gene>
<feature type="compositionally biased region" description="Basic and acidic residues" evidence="8">
    <location>
        <begin position="757"/>
        <end position="768"/>
    </location>
</feature>
<dbReference type="PROSITE" id="PS50126">
    <property type="entry name" value="S1"/>
    <property type="match status" value="1"/>
</dbReference>
<protein>
    <recommendedName>
        <fullName evidence="7">Ribonuclease R</fullName>
        <shortName evidence="7">RNase R</shortName>
        <ecNumber evidence="7">3.1.13.1</ecNumber>
    </recommendedName>
</protein>
<evidence type="ECO:0000313" key="10">
    <source>
        <dbReference type="EMBL" id="TWT42486.1"/>
    </source>
</evidence>
<keyword evidence="4 7" id="KW-0378">Hydrolase</keyword>
<dbReference type="SMART" id="SM00316">
    <property type="entry name" value="S1"/>
    <property type="match status" value="1"/>
</dbReference>
<evidence type="ECO:0000256" key="7">
    <source>
        <dbReference type="HAMAP-Rule" id="MF_01895"/>
    </source>
</evidence>
<comment type="caution">
    <text evidence="10">The sequence shown here is derived from an EMBL/GenBank/DDBJ whole genome shotgun (WGS) entry which is preliminary data.</text>
</comment>
<dbReference type="EC" id="3.1.13.1" evidence="7"/>
<dbReference type="Pfam" id="PF17876">
    <property type="entry name" value="CSD2"/>
    <property type="match status" value="1"/>
</dbReference>
<dbReference type="Pfam" id="PF00773">
    <property type="entry name" value="RNB"/>
    <property type="match status" value="1"/>
</dbReference>
<keyword evidence="11" id="KW-1185">Reference proteome</keyword>
<sequence>MDEALRQAVLNYTSNTAYRPAKPRIIAERLGLEGDQIALTKKTIKKMVQAGELEYGPNHLVLPIDPNHPARKGFTRDAGLPTSEGKRPRADRFVVGTYRRVSSGDGFVRPEGTPAAAGRDDDVYVPAKLAGDAASGDKVRLRLSASSGPRGKPSGKVVDVIERSTNQFVGSYLESAGMALVEIDGGVFGAPVYVGDPGAKGAADGDKVVVEMVRFPSHVRDGEGVITRVLGQRGAPGVDTLAIKYEYSLPGEFAEDALEVARSQAAAFNESIPAGRRDLTADVVITIDPATARDFDDAISLTRLDGGHWELGVHIADVSHFVQPKTALDREAYDRATSVYLPDEVIPMLPEIISNNLASLQPDKVRYAVTAVLEFTAEGVFVGSEVFKSAIKSRRRFTYAEVDAYLVERKLVTPESATARVALAAKVATPDMTPEVDRLLGDMHQLAMTLRRRRFERGALELSMPEIEIDLDKEGRVCGAHVEQNTESHQIIEEFMLSANEAVARQLADAGLLFLRRVHGSPDPRKSRALTEFVRSLNLPAENLQDRFELQELLERVQGDPRQPAVNYAALRSMQKAVYSPEEEGHFALASGCYCHFTSPIRRYPDLTVHRLIEQLNAHRGGTGPKPVQEVGALLQQGDHCSEREQRAAKAERDLVKVKLLNYLSSRIGDSMEGIITGVEKFGLFIMGKDLPAEGFIHITALGDDYFQYDRASHSITGRRAGNAFRLGDTVRVAVGAVDIDARTLDFRYLGRGTSSSRERSAGPPDKKSPRRGGKKPQNSGKPAGKKMTRGKSDKTGKHRRKPG</sequence>
<dbReference type="GO" id="GO:0005829">
    <property type="term" value="C:cytosol"/>
    <property type="evidence" value="ECO:0007669"/>
    <property type="project" value="TreeGrafter"/>
</dbReference>
<evidence type="ECO:0000256" key="1">
    <source>
        <dbReference type="ARBA" id="ARBA00001849"/>
    </source>
</evidence>
<evidence type="ECO:0000256" key="5">
    <source>
        <dbReference type="ARBA" id="ARBA00022839"/>
    </source>
</evidence>
<dbReference type="PANTHER" id="PTHR23355:SF9">
    <property type="entry name" value="DIS3-LIKE EXONUCLEASE 2"/>
    <property type="match status" value="1"/>
</dbReference>
<reference evidence="10 11" key="1">
    <citation type="submission" date="2019-02" db="EMBL/GenBank/DDBJ databases">
        <title>Deep-cultivation of Planctomycetes and their phenomic and genomic characterization uncovers novel biology.</title>
        <authorList>
            <person name="Wiegand S."/>
            <person name="Jogler M."/>
            <person name="Boedeker C."/>
            <person name="Pinto D."/>
            <person name="Vollmers J."/>
            <person name="Rivas-Marin E."/>
            <person name="Kohn T."/>
            <person name="Peeters S.H."/>
            <person name="Heuer A."/>
            <person name="Rast P."/>
            <person name="Oberbeckmann S."/>
            <person name="Bunk B."/>
            <person name="Jeske O."/>
            <person name="Meyerdierks A."/>
            <person name="Storesund J.E."/>
            <person name="Kallscheuer N."/>
            <person name="Luecker S."/>
            <person name="Lage O.M."/>
            <person name="Pohl T."/>
            <person name="Merkel B.J."/>
            <person name="Hornburger P."/>
            <person name="Mueller R.-W."/>
            <person name="Bruemmer F."/>
            <person name="Labrenz M."/>
            <person name="Spormann A.M."/>
            <person name="Op Den Camp H."/>
            <person name="Overmann J."/>
            <person name="Amann R."/>
            <person name="Jetten M.S.M."/>
            <person name="Mascher T."/>
            <person name="Medema M.H."/>
            <person name="Devos D.P."/>
            <person name="Kaster A.-K."/>
            <person name="Ovreas L."/>
            <person name="Rohde M."/>
            <person name="Galperin M.Y."/>
            <person name="Jogler C."/>
        </authorList>
    </citation>
    <scope>NUCLEOTIDE SEQUENCE [LARGE SCALE GENOMIC DNA]</scope>
    <source>
        <strain evidence="10 11">Pla111</strain>
    </source>
</reference>
<dbReference type="InterPro" id="IPR012340">
    <property type="entry name" value="NA-bd_OB-fold"/>
</dbReference>
<evidence type="ECO:0000313" key="11">
    <source>
        <dbReference type="Proteomes" id="UP000318995"/>
    </source>
</evidence>
<dbReference type="PANTHER" id="PTHR23355">
    <property type="entry name" value="RIBONUCLEASE"/>
    <property type="match status" value="1"/>
</dbReference>
<comment type="catalytic activity">
    <reaction evidence="1 7">
        <text>Exonucleolytic cleavage in the 3'- to 5'-direction to yield nucleoside 5'-phosphates.</text>
        <dbReference type="EC" id="3.1.13.1"/>
    </reaction>
</comment>
<dbReference type="Gene3D" id="2.40.50.140">
    <property type="entry name" value="Nucleic acid-binding proteins"/>
    <property type="match status" value="2"/>
</dbReference>
<dbReference type="CDD" id="cd04471">
    <property type="entry name" value="S1_RNase_R"/>
    <property type="match status" value="1"/>
</dbReference>
<dbReference type="NCBIfam" id="TIGR00358">
    <property type="entry name" value="3_prime_RNase"/>
    <property type="match status" value="1"/>
</dbReference>
<feature type="domain" description="S1 motif" evidence="9">
    <location>
        <begin position="669"/>
        <end position="750"/>
    </location>
</feature>
<accession>A0A5C5VV20</accession>
<evidence type="ECO:0000256" key="4">
    <source>
        <dbReference type="ARBA" id="ARBA00022801"/>
    </source>
</evidence>
<dbReference type="Pfam" id="PF00575">
    <property type="entry name" value="S1"/>
    <property type="match status" value="1"/>
</dbReference>
<evidence type="ECO:0000256" key="2">
    <source>
        <dbReference type="ARBA" id="ARBA00022490"/>
    </source>
</evidence>
<dbReference type="InterPro" id="IPR004476">
    <property type="entry name" value="RNase_II/RNase_R"/>
</dbReference>
<dbReference type="AlphaFoldDB" id="A0A5C5VV20"/>
<dbReference type="NCBIfam" id="TIGR02063">
    <property type="entry name" value="RNase_R"/>
    <property type="match status" value="1"/>
</dbReference>